<feature type="chain" id="PRO_5042246015" evidence="2">
    <location>
        <begin position="24"/>
        <end position="176"/>
    </location>
</feature>
<reference evidence="3" key="1">
    <citation type="submission" date="2023-06" db="EMBL/GenBank/DDBJ databases">
        <title>Survivors Of The Sea: Transcriptome response of Skeletonema marinoi to long-term dormancy.</title>
        <authorList>
            <person name="Pinder M.I.M."/>
            <person name="Kourtchenko O."/>
            <person name="Robertson E.K."/>
            <person name="Larsson T."/>
            <person name="Maumus F."/>
            <person name="Osuna-Cruz C.M."/>
            <person name="Vancaester E."/>
            <person name="Stenow R."/>
            <person name="Vandepoele K."/>
            <person name="Ploug H."/>
            <person name="Bruchert V."/>
            <person name="Godhe A."/>
            <person name="Topel M."/>
        </authorList>
    </citation>
    <scope>NUCLEOTIDE SEQUENCE</scope>
    <source>
        <strain evidence="3">R05AC</strain>
    </source>
</reference>
<evidence type="ECO:0000313" key="4">
    <source>
        <dbReference type="Proteomes" id="UP001224775"/>
    </source>
</evidence>
<feature type="region of interest" description="Disordered" evidence="1">
    <location>
        <begin position="156"/>
        <end position="176"/>
    </location>
</feature>
<feature type="signal peptide" evidence="2">
    <location>
        <begin position="1"/>
        <end position="23"/>
    </location>
</feature>
<gene>
    <name evidence="3" type="ORF">QTG54_012270</name>
</gene>
<proteinExistence type="predicted"/>
<feature type="compositionally biased region" description="Polar residues" evidence="1">
    <location>
        <begin position="56"/>
        <end position="70"/>
    </location>
</feature>
<dbReference type="AlphaFoldDB" id="A0AAD8Y0J0"/>
<feature type="compositionally biased region" description="Basic residues" evidence="1">
    <location>
        <begin position="42"/>
        <end position="53"/>
    </location>
</feature>
<evidence type="ECO:0000256" key="1">
    <source>
        <dbReference type="SAM" id="MobiDB-lite"/>
    </source>
</evidence>
<keyword evidence="4" id="KW-1185">Reference proteome</keyword>
<name>A0AAD8Y0J0_9STRA</name>
<sequence length="176" mass="20817">MKASLLSTPLGLWLLTITHQAHARPDAHQQFEHTAASGDIQKKKKIDRHKQRKQIATDTRQQISSGSIPSDNDFHKSFHRRQIEKQIRLDQLHAQVSETLTAHHSGQRKLSDAELESHTKKQMALERKRKSLQDLTPERYLERMKRQEEKLVKKVERKERRKEERFRMMMDRGGEL</sequence>
<evidence type="ECO:0000313" key="3">
    <source>
        <dbReference type="EMBL" id="KAK1736825.1"/>
    </source>
</evidence>
<dbReference type="Proteomes" id="UP001224775">
    <property type="component" value="Unassembled WGS sequence"/>
</dbReference>
<evidence type="ECO:0000256" key="2">
    <source>
        <dbReference type="SAM" id="SignalP"/>
    </source>
</evidence>
<protein>
    <submittedName>
        <fullName evidence="3">Uncharacterized protein</fullName>
    </submittedName>
</protein>
<keyword evidence="2" id="KW-0732">Signal</keyword>
<comment type="caution">
    <text evidence="3">The sequence shown here is derived from an EMBL/GenBank/DDBJ whole genome shotgun (WGS) entry which is preliminary data.</text>
</comment>
<dbReference type="EMBL" id="JATAAI010000027">
    <property type="protein sequence ID" value="KAK1736825.1"/>
    <property type="molecule type" value="Genomic_DNA"/>
</dbReference>
<organism evidence="3 4">
    <name type="scientific">Skeletonema marinoi</name>
    <dbReference type="NCBI Taxonomy" id="267567"/>
    <lineage>
        <taxon>Eukaryota</taxon>
        <taxon>Sar</taxon>
        <taxon>Stramenopiles</taxon>
        <taxon>Ochrophyta</taxon>
        <taxon>Bacillariophyta</taxon>
        <taxon>Coscinodiscophyceae</taxon>
        <taxon>Thalassiosirophycidae</taxon>
        <taxon>Thalassiosirales</taxon>
        <taxon>Skeletonemataceae</taxon>
        <taxon>Skeletonema</taxon>
        <taxon>Skeletonema marinoi-dohrnii complex</taxon>
    </lineage>
</organism>
<feature type="compositionally biased region" description="Basic and acidic residues" evidence="1">
    <location>
        <begin position="109"/>
        <end position="126"/>
    </location>
</feature>
<feature type="region of interest" description="Disordered" evidence="1">
    <location>
        <begin position="100"/>
        <end position="141"/>
    </location>
</feature>
<accession>A0AAD8Y0J0</accession>
<feature type="region of interest" description="Disordered" evidence="1">
    <location>
        <begin position="30"/>
        <end position="82"/>
    </location>
</feature>
<feature type="compositionally biased region" description="Basic and acidic residues" evidence="1">
    <location>
        <begin position="72"/>
        <end position="82"/>
    </location>
</feature>